<evidence type="ECO:0000256" key="5">
    <source>
        <dbReference type="ARBA" id="ARBA00022605"/>
    </source>
</evidence>
<dbReference type="InterPro" id="IPR000870">
    <property type="entry name" value="Homoserine_kinase"/>
</dbReference>
<dbReference type="Proteomes" id="UP000199488">
    <property type="component" value="Unassembled WGS sequence"/>
</dbReference>
<dbReference type="STRING" id="1122204.SAMN05421781_2795"/>
<evidence type="ECO:0000256" key="7">
    <source>
        <dbReference type="ARBA" id="ARBA00022697"/>
    </source>
</evidence>
<evidence type="ECO:0000256" key="9">
    <source>
        <dbReference type="ARBA" id="ARBA00022777"/>
    </source>
</evidence>
<dbReference type="PIRSF" id="PIRSF000676">
    <property type="entry name" value="Homoser_kin"/>
    <property type="match status" value="1"/>
</dbReference>
<evidence type="ECO:0000259" key="15">
    <source>
        <dbReference type="Pfam" id="PF08544"/>
    </source>
</evidence>
<gene>
    <name evidence="13" type="primary">thrB</name>
    <name evidence="16" type="ORF">SAMN05421781_2795</name>
</gene>
<dbReference type="Pfam" id="PF08544">
    <property type="entry name" value="GHMP_kinases_C"/>
    <property type="match status" value="1"/>
</dbReference>
<dbReference type="Gene3D" id="3.30.230.10">
    <property type="match status" value="1"/>
</dbReference>
<dbReference type="AlphaFoldDB" id="A0A1H2XLJ7"/>
<dbReference type="EMBL" id="FNNC01000007">
    <property type="protein sequence ID" value="SDW93314.1"/>
    <property type="molecule type" value="Genomic_DNA"/>
</dbReference>
<dbReference type="GO" id="GO:0005737">
    <property type="term" value="C:cytoplasm"/>
    <property type="evidence" value="ECO:0007669"/>
    <property type="project" value="UniProtKB-SubCell"/>
</dbReference>
<dbReference type="Gene3D" id="3.30.70.890">
    <property type="entry name" value="GHMP kinase, C-terminal domain"/>
    <property type="match status" value="1"/>
</dbReference>
<comment type="similarity">
    <text evidence="2 13">Belongs to the GHMP kinase family. Homoserine kinase subfamily.</text>
</comment>
<dbReference type="Pfam" id="PF00288">
    <property type="entry name" value="GHMP_kinases_N"/>
    <property type="match status" value="1"/>
</dbReference>
<dbReference type="HAMAP" id="MF_00384">
    <property type="entry name" value="Homoser_kinase"/>
    <property type="match status" value="1"/>
</dbReference>
<dbReference type="InterPro" id="IPR013750">
    <property type="entry name" value="GHMP_kinase_C_dom"/>
</dbReference>
<evidence type="ECO:0000256" key="10">
    <source>
        <dbReference type="ARBA" id="ARBA00022840"/>
    </source>
</evidence>
<keyword evidence="6 13" id="KW-0808">Transferase</keyword>
<dbReference type="NCBIfam" id="TIGR00191">
    <property type="entry name" value="thrB"/>
    <property type="match status" value="1"/>
</dbReference>
<evidence type="ECO:0000256" key="6">
    <source>
        <dbReference type="ARBA" id="ARBA00022679"/>
    </source>
</evidence>
<keyword evidence="9 13" id="KW-0418">Kinase</keyword>
<feature type="domain" description="GHMP kinase N-terminal" evidence="14">
    <location>
        <begin position="60"/>
        <end position="142"/>
    </location>
</feature>
<comment type="pathway">
    <text evidence="1 13">Amino-acid biosynthesis; L-threonine biosynthesis; L-threonine from L-aspartate: step 4/5.</text>
</comment>
<dbReference type="GO" id="GO:0005524">
    <property type="term" value="F:ATP binding"/>
    <property type="evidence" value="ECO:0007669"/>
    <property type="project" value="UniProtKB-UniRule"/>
</dbReference>
<keyword evidence="10 13" id="KW-0067">ATP-binding</keyword>
<comment type="subcellular location">
    <subcellularLocation>
        <location evidence="13">Cytoplasm</location>
    </subcellularLocation>
</comment>
<dbReference type="PRINTS" id="PR00958">
    <property type="entry name" value="HOMSERKINASE"/>
</dbReference>
<evidence type="ECO:0000256" key="12">
    <source>
        <dbReference type="ARBA" id="ARBA00049954"/>
    </source>
</evidence>
<dbReference type="InterPro" id="IPR006203">
    <property type="entry name" value="GHMP_knse_ATP-bd_CS"/>
</dbReference>
<keyword evidence="7 13" id="KW-0791">Threonine biosynthesis</keyword>
<feature type="domain" description="GHMP kinase C-terminal" evidence="15">
    <location>
        <begin position="203"/>
        <end position="280"/>
    </location>
</feature>
<sequence length="309" mass="33055">MADKRLSITVPASSANLGPGFDSVGVAVNRYLTLYIDRAEEWEFFSNSSELSSLPSKEDNLVYQAATAYAAEYDVELSPCRVEMVSDIPLARGLGSSASAIIAGIELADEMAGLHRSKEEKMQFASGWEGHPDNVGPSLYGGLIVGAYGEEKTHVMHCGVPDVDLVLAIPDNELLTKEARGALPSELPYATAIHGSAVSNVLVAAIIKEDWKMAGEMMVRDVFHHPYRADMVPGLEEMLSGIRQYGAYGAALSGAGPTILCFVPSGKGEEVKRAIQEDYPDFRVETAKPAPFGSSVHYVNQPAGVSSSV</sequence>
<protein>
    <recommendedName>
        <fullName evidence="4 13">Homoserine kinase</fullName>
        <shortName evidence="13">HK</shortName>
        <shortName evidence="13">HSK</shortName>
        <ecNumber evidence="3 13">2.7.1.39</ecNumber>
    </recommendedName>
</protein>
<evidence type="ECO:0000256" key="2">
    <source>
        <dbReference type="ARBA" id="ARBA00007370"/>
    </source>
</evidence>
<dbReference type="GO" id="GO:0009088">
    <property type="term" value="P:threonine biosynthetic process"/>
    <property type="evidence" value="ECO:0007669"/>
    <property type="project" value="UniProtKB-UniRule"/>
</dbReference>
<comment type="function">
    <text evidence="12 13">Catalyzes the ATP-dependent phosphorylation of L-homoserine to L-homoserine phosphate.</text>
</comment>
<dbReference type="PANTHER" id="PTHR20861">
    <property type="entry name" value="HOMOSERINE/4-DIPHOSPHOCYTIDYL-2-C-METHYL-D-ERYTHRITOL KINASE"/>
    <property type="match status" value="1"/>
</dbReference>
<proteinExistence type="inferred from homology"/>
<dbReference type="PROSITE" id="PS00627">
    <property type="entry name" value="GHMP_KINASES_ATP"/>
    <property type="match status" value="1"/>
</dbReference>
<evidence type="ECO:0000256" key="1">
    <source>
        <dbReference type="ARBA" id="ARBA00005015"/>
    </source>
</evidence>
<dbReference type="InterPro" id="IPR020568">
    <property type="entry name" value="Ribosomal_Su5_D2-typ_SF"/>
</dbReference>
<dbReference type="EC" id="2.7.1.39" evidence="3 13"/>
<evidence type="ECO:0000256" key="13">
    <source>
        <dbReference type="HAMAP-Rule" id="MF_00384"/>
    </source>
</evidence>
<keyword evidence="5 13" id="KW-0028">Amino-acid biosynthesis</keyword>
<comment type="catalytic activity">
    <reaction evidence="11 13">
        <text>L-homoserine + ATP = O-phospho-L-homoserine + ADP + H(+)</text>
        <dbReference type="Rhea" id="RHEA:13985"/>
        <dbReference type="ChEBI" id="CHEBI:15378"/>
        <dbReference type="ChEBI" id="CHEBI:30616"/>
        <dbReference type="ChEBI" id="CHEBI:57476"/>
        <dbReference type="ChEBI" id="CHEBI:57590"/>
        <dbReference type="ChEBI" id="CHEBI:456216"/>
        <dbReference type="EC" id="2.7.1.39"/>
    </reaction>
</comment>
<dbReference type="InterPro" id="IPR036554">
    <property type="entry name" value="GHMP_kinase_C_sf"/>
</dbReference>
<dbReference type="GO" id="GO:0004413">
    <property type="term" value="F:homoserine kinase activity"/>
    <property type="evidence" value="ECO:0007669"/>
    <property type="project" value="UniProtKB-UniRule"/>
</dbReference>
<evidence type="ECO:0000256" key="3">
    <source>
        <dbReference type="ARBA" id="ARBA00012078"/>
    </source>
</evidence>
<accession>A0A1H2XLJ7</accession>
<organism evidence="16 17">
    <name type="scientific">Marinococcus luteus</name>
    <dbReference type="NCBI Taxonomy" id="1122204"/>
    <lineage>
        <taxon>Bacteria</taxon>
        <taxon>Bacillati</taxon>
        <taxon>Bacillota</taxon>
        <taxon>Bacilli</taxon>
        <taxon>Bacillales</taxon>
        <taxon>Bacillaceae</taxon>
        <taxon>Marinococcus</taxon>
    </lineage>
</organism>
<evidence type="ECO:0000256" key="4">
    <source>
        <dbReference type="ARBA" id="ARBA00017858"/>
    </source>
</evidence>
<keyword evidence="8 13" id="KW-0547">Nucleotide-binding</keyword>
<dbReference type="UniPathway" id="UPA00050">
    <property type="reaction ID" value="UER00064"/>
</dbReference>
<dbReference type="InterPro" id="IPR014721">
    <property type="entry name" value="Ribsml_uS5_D2-typ_fold_subgr"/>
</dbReference>
<keyword evidence="13" id="KW-0963">Cytoplasm</keyword>
<evidence type="ECO:0000259" key="14">
    <source>
        <dbReference type="Pfam" id="PF00288"/>
    </source>
</evidence>
<reference evidence="16 17" key="1">
    <citation type="submission" date="2016-10" db="EMBL/GenBank/DDBJ databases">
        <authorList>
            <person name="de Groot N.N."/>
        </authorList>
    </citation>
    <scope>NUCLEOTIDE SEQUENCE [LARGE SCALE GENOMIC DNA]</scope>
    <source>
        <strain evidence="16 17">DSM 23126</strain>
    </source>
</reference>
<name>A0A1H2XLJ7_9BACI</name>
<keyword evidence="17" id="KW-1185">Reference proteome</keyword>
<evidence type="ECO:0000313" key="16">
    <source>
        <dbReference type="EMBL" id="SDW93314.1"/>
    </source>
</evidence>
<dbReference type="InterPro" id="IPR006204">
    <property type="entry name" value="GHMP_kinase_N_dom"/>
</dbReference>
<evidence type="ECO:0000313" key="17">
    <source>
        <dbReference type="Proteomes" id="UP000199488"/>
    </source>
</evidence>
<dbReference type="RefSeq" id="WP_245724105.1">
    <property type="nucleotide sequence ID" value="NZ_FNNC01000007.1"/>
</dbReference>
<dbReference type="PANTHER" id="PTHR20861:SF1">
    <property type="entry name" value="HOMOSERINE KINASE"/>
    <property type="match status" value="1"/>
</dbReference>
<evidence type="ECO:0000256" key="8">
    <source>
        <dbReference type="ARBA" id="ARBA00022741"/>
    </source>
</evidence>
<dbReference type="SUPFAM" id="SSF55060">
    <property type="entry name" value="GHMP Kinase, C-terminal domain"/>
    <property type="match status" value="1"/>
</dbReference>
<dbReference type="SUPFAM" id="SSF54211">
    <property type="entry name" value="Ribosomal protein S5 domain 2-like"/>
    <property type="match status" value="1"/>
</dbReference>
<feature type="binding site" evidence="13">
    <location>
        <begin position="89"/>
        <end position="99"/>
    </location>
    <ligand>
        <name>ATP</name>
        <dbReference type="ChEBI" id="CHEBI:30616"/>
    </ligand>
</feature>
<evidence type="ECO:0000256" key="11">
    <source>
        <dbReference type="ARBA" id="ARBA00049375"/>
    </source>
</evidence>